<dbReference type="SUPFAM" id="SSF52425">
    <property type="entry name" value="Cryptochrome/photolyase, N-terminal domain"/>
    <property type="match status" value="1"/>
</dbReference>
<evidence type="ECO:0000256" key="1">
    <source>
        <dbReference type="ARBA" id="ARBA00001932"/>
    </source>
</evidence>
<dbReference type="GO" id="GO:0009416">
    <property type="term" value="P:response to light stimulus"/>
    <property type="evidence" value="ECO:0007669"/>
    <property type="project" value="TreeGrafter"/>
</dbReference>
<feature type="binding site" evidence="5">
    <location>
        <position position="256"/>
    </location>
    <ligand>
        <name>FAD</name>
        <dbReference type="ChEBI" id="CHEBI:57692"/>
    </ligand>
</feature>
<dbReference type="PROSITE" id="PS00394">
    <property type="entry name" value="DNA_PHOTOLYASES_1_1"/>
    <property type="match status" value="1"/>
</dbReference>
<dbReference type="GO" id="GO:0006139">
    <property type="term" value="P:nucleobase-containing compound metabolic process"/>
    <property type="evidence" value="ECO:0007669"/>
    <property type="project" value="UniProtKB-ARBA"/>
</dbReference>
<dbReference type="PROSITE" id="PS51645">
    <property type="entry name" value="PHR_CRY_ALPHA_BETA"/>
    <property type="match status" value="1"/>
</dbReference>
<keyword evidence="10" id="KW-1185">Reference proteome</keyword>
<evidence type="ECO:0000256" key="5">
    <source>
        <dbReference type="PIRSR" id="PIRSR602081-1"/>
    </source>
</evidence>
<dbReference type="GO" id="GO:0006950">
    <property type="term" value="P:response to stress"/>
    <property type="evidence" value="ECO:0007669"/>
    <property type="project" value="UniProtKB-ARBA"/>
</dbReference>
<dbReference type="Gene3D" id="3.40.50.620">
    <property type="entry name" value="HUPs"/>
    <property type="match status" value="1"/>
</dbReference>
<evidence type="ECO:0000313" key="10">
    <source>
        <dbReference type="Proteomes" id="UP000198901"/>
    </source>
</evidence>
<comment type="cofactor">
    <cofactor evidence="5">
        <name>FAD</name>
        <dbReference type="ChEBI" id="CHEBI:57692"/>
    </cofactor>
    <text evidence="5">Binds 1 FAD per subunit.</text>
</comment>
<name>A0A1G9V9B3_9BACT</name>
<feature type="binding site" evidence="5">
    <location>
        <position position="216"/>
    </location>
    <ligand>
        <name>FAD</name>
        <dbReference type="ChEBI" id="CHEBI:57692"/>
    </ligand>
</feature>
<organism evidence="9 10">
    <name type="scientific">Siphonobacter aquaeclarae</name>
    <dbReference type="NCBI Taxonomy" id="563176"/>
    <lineage>
        <taxon>Bacteria</taxon>
        <taxon>Pseudomonadati</taxon>
        <taxon>Bacteroidota</taxon>
        <taxon>Cytophagia</taxon>
        <taxon>Cytophagales</taxon>
        <taxon>Cytophagaceae</taxon>
        <taxon>Siphonobacter</taxon>
    </lineage>
</organism>
<evidence type="ECO:0000313" key="9">
    <source>
        <dbReference type="EMBL" id="SDM68782.1"/>
    </source>
</evidence>
<dbReference type="AlphaFoldDB" id="A0A1G9V9B3"/>
<dbReference type="Gene3D" id="1.10.579.10">
    <property type="entry name" value="DNA Cyclobutane Dipyrimidine Photolyase, subunit A, domain 3"/>
    <property type="match status" value="1"/>
</dbReference>
<dbReference type="OrthoDB" id="9772484at2"/>
<dbReference type="InterPro" id="IPR005101">
    <property type="entry name" value="Cryptochr/Photolyase_FAD-bd"/>
</dbReference>
<dbReference type="PROSITE" id="PS00691">
    <property type="entry name" value="DNA_PHOTOLYASES_1_2"/>
    <property type="match status" value="1"/>
</dbReference>
<dbReference type="PRINTS" id="PR00147">
    <property type="entry name" value="DNAPHOTLYASE"/>
</dbReference>
<evidence type="ECO:0000256" key="4">
    <source>
        <dbReference type="ARBA" id="ARBA00022991"/>
    </source>
</evidence>
<proteinExistence type="inferred from homology"/>
<feature type="domain" description="Photolyase/cryptochrome alpha/beta" evidence="8">
    <location>
        <begin position="4"/>
        <end position="134"/>
    </location>
</feature>
<evidence type="ECO:0000256" key="6">
    <source>
        <dbReference type="PIRSR" id="PIRSR602081-2"/>
    </source>
</evidence>
<dbReference type="InterPro" id="IPR002081">
    <property type="entry name" value="Cryptochrome/DNA_photolyase_1"/>
</dbReference>
<reference evidence="9 10" key="1">
    <citation type="submission" date="2016-10" db="EMBL/GenBank/DDBJ databases">
        <authorList>
            <person name="de Groot N.N."/>
        </authorList>
    </citation>
    <scope>NUCLEOTIDE SEQUENCE [LARGE SCALE GENOMIC DNA]</scope>
    <source>
        <strain evidence="9 10">DSM 21668</strain>
    </source>
</reference>
<evidence type="ECO:0000256" key="2">
    <source>
        <dbReference type="ARBA" id="ARBA00022630"/>
    </source>
</evidence>
<dbReference type="RefSeq" id="WP_093207204.1">
    <property type="nucleotide sequence ID" value="NZ_FNGS01000008.1"/>
</dbReference>
<feature type="site" description="Electron transfer via tryptophanyl radical" evidence="6">
    <location>
        <position position="291"/>
    </location>
</feature>
<evidence type="ECO:0000259" key="8">
    <source>
        <dbReference type="PROSITE" id="PS51645"/>
    </source>
</evidence>
<feature type="binding site" evidence="5">
    <location>
        <begin position="259"/>
        <end position="266"/>
    </location>
    <ligand>
        <name>FAD</name>
        <dbReference type="ChEBI" id="CHEBI:57692"/>
    </ligand>
</feature>
<dbReference type="Proteomes" id="UP000198901">
    <property type="component" value="Unassembled WGS sequence"/>
</dbReference>
<keyword evidence="2 5" id="KW-0285">Flavoprotein</keyword>
<feature type="binding site" evidence="5">
    <location>
        <begin position="357"/>
        <end position="359"/>
    </location>
    <ligand>
        <name>FAD</name>
        <dbReference type="ChEBI" id="CHEBI:57692"/>
    </ligand>
</feature>
<protein>
    <submittedName>
        <fullName evidence="9">Deoxyribodipyrimidine photo-lyase</fullName>
    </submittedName>
</protein>
<dbReference type="InterPro" id="IPR006050">
    <property type="entry name" value="DNA_photolyase_N"/>
</dbReference>
<dbReference type="InterPro" id="IPR014729">
    <property type="entry name" value="Rossmann-like_a/b/a_fold"/>
</dbReference>
<dbReference type="GO" id="GO:0003904">
    <property type="term" value="F:deoxyribodipyrimidine photo-lyase activity"/>
    <property type="evidence" value="ECO:0007669"/>
    <property type="project" value="TreeGrafter"/>
</dbReference>
<dbReference type="InterPro" id="IPR036134">
    <property type="entry name" value="Crypto/Photolyase_FAD-like_sf"/>
</dbReference>
<dbReference type="SUPFAM" id="SSF48173">
    <property type="entry name" value="Cryptochrome/photolyase FAD-binding domain"/>
    <property type="match status" value="1"/>
</dbReference>
<dbReference type="Pfam" id="PF03441">
    <property type="entry name" value="FAD_binding_7"/>
    <property type="match status" value="1"/>
</dbReference>
<dbReference type="PANTHER" id="PTHR11455">
    <property type="entry name" value="CRYPTOCHROME"/>
    <property type="match status" value="1"/>
</dbReference>
<gene>
    <name evidence="9" type="ORF">SAMN04488090_4019</name>
</gene>
<feature type="site" description="Electron transfer via tryptophanyl radical" evidence="6">
    <location>
        <position position="367"/>
    </location>
</feature>
<dbReference type="EMBL" id="FNGS01000008">
    <property type="protein sequence ID" value="SDM68782.1"/>
    <property type="molecule type" value="Genomic_DNA"/>
</dbReference>
<keyword evidence="4 7" id="KW-0157">Chromophore</keyword>
<dbReference type="PANTHER" id="PTHR11455:SF9">
    <property type="entry name" value="CRYPTOCHROME CIRCADIAN CLOCK 5 ISOFORM X1"/>
    <property type="match status" value="1"/>
</dbReference>
<feature type="site" description="Electron transfer via tryptophanyl radical" evidence="6">
    <location>
        <position position="344"/>
    </location>
</feature>
<evidence type="ECO:0000256" key="3">
    <source>
        <dbReference type="ARBA" id="ARBA00022827"/>
    </source>
</evidence>
<dbReference type="InterPro" id="IPR018394">
    <property type="entry name" value="DNA_photolyase_1_CS_C"/>
</dbReference>
<keyword evidence="3 5" id="KW-0274">FAD</keyword>
<dbReference type="Gene3D" id="1.25.40.80">
    <property type="match status" value="1"/>
</dbReference>
<dbReference type="Pfam" id="PF00875">
    <property type="entry name" value="DNA_photolyase"/>
    <property type="match status" value="1"/>
</dbReference>
<comment type="similarity">
    <text evidence="7">Belongs to the DNA photolyase family.</text>
</comment>
<dbReference type="GO" id="GO:0003677">
    <property type="term" value="F:DNA binding"/>
    <property type="evidence" value="ECO:0007669"/>
    <property type="project" value="TreeGrafter"/>
</dbReference>
<feature type="binding site" evidence="5">
    <location>
        <begin position="228"/>
        <end position="232"/>
    </location>
    <ligand>
        <name>FAD</name>
        <dbReference type="ChEBI" id="CHEBI:57692"/>
    </ligand>
</feature>
<keyword evidence="9" id="KW-0456">Lyase</keyword>
<accession>A0A1G9V9B3</accession>
<sequence>MSEKIAVCWFRRDLRLHDQAALYYALKSGYRVLPLFIFDREILDKLSDPRDLRVTFIHREIRRLREELASLGSSIRVEYGAPVDVWKKLLHEYDIAEVYTNHDYEPAAVDRDDAVGKFLNANRKAFYTFKDQCIFEKKEVLSQSGTPYTVFTPYSRAWKATLTDFYTRSYPTETYFDAFFQTPPLPLISLEEMGFEDTPAFAFPERSWSSERIRHYAETRDFPGMEGTTRLSVHLRFGTISIRDLVRDALAYNATYLNELIWRDFYFQILHHFPHVGKGLSFRPEYDRIRWRNKEAEFEAWCDGRTGYPLVDAGMRELNATGYMHNRVRMVTASFLAKHLLVDWRWGEAYFAKKLLDYDLAANNGGWQWAAGSGCDAAPYFRVFNPALQAQKFDPHRRYIRKWVPEADAFGYPPPVVEHAFARERAIQTYQAALKA</sequence>
<comment type="cofactor">
    <cofactor evidence="1">
        <name>(6R)-5,10-methylene-5,6,7,8-tetrahydrofolate</name>
        <dbReference type="ChEBI" id="CHEBI:15636"/>
    </cofactor>
</comment>
<dbReference type="GO" id="GO:0071949">
    <property type="term" value="F:FAD binding"/>
    <property type="evidence" value="ECO:0007669"/>
    <property type="project" value="TreeGrafter"/>
</dbReference>
<dbReference type="STRING" id="563176.SAMN04488090_4019"/>
<evidence type="ECO:0000256" key="7">
    <source>
        <dbReference type="RuleBase" id="RU004182"/>
    </source>
</evidence>
<dbReference type="InterPro" id="IPR036155">
    <property type="entry name" value="Crypto/Photolyase_N_sf"/>
</dbReference>